<dbReference type="PANTHER" id="PTHR43060">
    <property type="entry name" value="3-HYDROXYISOBUTYRATE DEHYDROGENASE-LIKE 1, MITOCHONDRIAL-RELATED"/>
    <property type="match status" value="1"/>
</dbReference>
<dbReference type="Pfam" id="PF03446">
    <property type="entry name" value="NAD_binding_2"/>
    <property type="match status" value="1"/>
</dbReference>
<dbReference type="Gene3D" id="3.40.50.720">
    <property type="entry name" value="NAD(P)-binding Rossmann-like Domain"/>
    <property type="match status" value="1"/>
</dbReference>
<dbReference type="InterPro" id="IPR036291">
    <property type="entry name" value="NAD(P)-bd_dom_sf"/>
</dbReference>
<dbReference type="InterPro" id="IPR008927">
    <property type="entry name" value="6-PGluconate_DH-like_C_sf"/>
</dbReference>
<dbReference type="SUPFAM" id="SSF48179">
    <property type="entry name" value="6-phosphogluconate dehydrogenase C-terminal domain-like"/>
    <property type="match status" value="1"/>
</dbReference>
<feature type="compositionally biased region" description="Acidic residues" evidence="1">
    <location>
        <begin position="77"/>
        <end position="88"/>
    </location>
</feature>
<sequence>MDSSSRGRRRNSASPDGSSSFITPTKDENGSLDAMSSDTEIVTAQSSVEETIELQQQQQTGSFTSLLGKRGAGTELHEEENGDEETEEDSSRFISIADDHEQEQALVQCIGMEQCFDSWNDFHRAMDDYCEATHQPMRLRTSDSARAVNCRAAKRNSLKEPIDESVGFVKKLYLCTHGVKTKPRGKGKRPRQHYRYMGCPAMIRACISERKPNDPDGNDKSKYVVRVVAQINRHNHRLSEHLFKSYSESRVVIDDELVVTHSQSRQKEEHAAVTPVSAAVASVEQQITVQPDVGDSSMKMNSLFQTQSLDLMPASRIKNRVGWIGTGIMGASMCGHLMNHGYDVTVYNRTLSKCSELREKGARVAGSPAEVAQNSDIVFVMVGYPSDVKSVVLDPESGALSRMKAGGIIVDMTTSEPALAKMIYNAAKLRGVSTLDAPVSGGDVGARDGTLSIMVGGDMDSVYVTMPFLSVMGKTIRYMGPAGAGQHTKMMNQILIATNMIGVVESLLYAQKSGLDLNEAIQAVSAGAAGSWSVSNMGPRIIKRDFDPGFFVDHFLKDMGIALKEAEKMNLSLPGLSLAHQLYVAVKAQGHGRLGTQALMLALEQLNGIYSEKANNVEVVKDRDDLVLFFSRDTSVLLFEHTSALFPFFESHHVVENLQAT</sequence>
<evidence type="ECO:0000313" key="4">
    <source>
        <dbReference type="EMBL" id="CAH0479364.1"/>
    </source>
</evidence>
<accession>A0AAU9L494</accession>
<evidence type="ECO:0000256" key="1">
    <source>
        <dbReference type="SAM" id="MobiDB-lite"/>
    </source>
</evidence>
<protein>
    <submittedName>
        <fullName evidence="4">Uncharacterized protein</fullName>
    </submittedName>
</protein>
<feature type="domain" description="3-hydroxyisobutyrate dehydrogenase-like NAD-binding" evidence="3">
    <location>
        <begin position="483"/>
        <end position="600"/>
    </location>
</feature>
<dbReference type="Proteomes" id="UP001160483">
    <property type="component" value="Unassembled WGS sequence"/>
</dbReference>
<feature type="compositionally biased region" description="Polar residues" evidence="1">
    <location>
        <begin position="34"/>
        <end position="49"/>
    </location>
</feature>
<dbReference type="GO" id="GO:0050661">
    <property type="term" value="F:NADP binding"/>
    <property type="evidence" value="ECO:0007669"/>
    <property type="project" value="InterPro"/>
</dbReference>
<evidence type="ECO:0000259" key="2">
    <source>
        <dbReference type="Pfam" id="PF03446"/>
    </source>
</evidence>
<proteinExistence type="predicted"/>
<dbReference type="InterPro" id="IPR006115">
    <property type="entry name" value="6PGDH_NADP-bd"/>
</dbReference>
<dbReference type="Pfam" id="PF14833">
    <property type="entry name" value="NAD_binding_11"/>
    <property type="match status" value="1"/>
</dbReference>
<reference evidence="4" key="1">
    <citation type="submission" date="2021-11" db="EMBL/GenBank/DDBJ databases">
        <authorList>
            <person name="Islam A."/>
            <person name="Islam S."/>
            <person name="Flora M.S."/>
            <person name="Rahman M."/>
            <person name="Ziaur R.M."/>
            <person name="Epstein J.H."/>
            <person name="Hassan M."/>
            <person name="Klassen M."/>
            <person name="Woodard K."/>
            <person name="Webb A."/>
            <person name="Webby R.J."/>
            <person name="El Zowalaty M.E."/>
        </authorList>
    </citation>
    <scope>NUCLEOTIDE SEQUENCE</scope>
    <source>
        <strain evidence="4">Pbs3</strain>
    </source>
</reference>
<dbReference type="InterPro" id="IPR013328">
    <property type="entry name" value="6PGD_dom2"/>
</dbReference>
<organism evidence="4 5">
    <name type="scientific">Peronospora belbahrii</name>
    <dbReference type="NCBI Taxonomy" id="622444"/>
    <lineage>
        <taxon>Eukaryota</taxon>
        <taxon>Sar</taxon>
        <taxon>Stramenopiles</taxon>
        <taxon>Oomycota</taxon>
        <taxon>Peronosporomycetes</taxon>
        <taxon>Peronosporales</taxon>
        <taxon>Peronosporaceae</taxon>
        <taxon>Peronospora</taxon>
    </lineage>
</organism>
<evidence type="ECO:0000259" key="3">
    <source>
        <dbReference type="Pfam" id="PF14833"/>
    </source>
</evidence>
<dbReference type="SUPFAM" id="SSF51735">
    <property type="entry name" value="NAD(P)-binding Rossmann-fold domains"/>
    <property type="match status" value="1"/>
</dbReference>
<dbReference type="EMBL" id="CAKKTJ010000299">
    <property type="protein sequence ID" value="CAH0479364.1"/>
    <property type="molecule type" value="Genomic_DNA"/>
</dbReference>
<gene>
    <name evidence="4" type="ORF">PBS003_LOCUS6010</name>
</gene>
<dbReference type="Gene3D" id="1.10.1040.10">
    <property type="entry name" value="N-(1-d-carboxylethyl)-l-norvaline Dehydrogenase, domain 2"/>
    <property type="match status" value="1"/>
</dbReference>
<comment type="caution">
    <text evidence="4">The sequence shown here is derived from an EMBL/GenBank/DDBJ whole genome shotgun (WGS) entry which is preliminary data.</text>
</comment>
<dbReference type="PANTHER" id="PTHR43060:SF15">
    <property type="entry name" value="3-HYDROXYISOBUTYRATE DEHYDROGENASE-LIKE 1, MITOCHONDRIAL-RELATED"/>
    <property type="match status" value="1"/>
</dbReference>
<evidence type="ECO:0000313" key="5">
    <source>
        <dbReference type="Proteomes" id="UP001160483"/>
    </source>
</evidence>
<dbReference type="InterPro" id="IPR029154">
    <property type="entry name" value="HIBADH-like_NADP-bd"/>
</dbReference>
<feature type="region of interest" description="Disordered" evidence="1">
    <location>
        <begin position="1"/>
        <end position="91"/>
    </location>
</feature>
<feature type="compositionally biased region" description="Basic residues" evidence="1">
    <location>
        <begin position="1"/>
        <end position="11"/>
    </location>
</feature>
<dbReference type="GO" id="GO:0051287">
    <property type="term" value="F:NAD binding"/>
    <property type="evidence" value="ECO:0007669"/>
    <property type="project" value="InterPro"/>
</dbReference>
<name>A0AAU9L494_9STRA</name>
<feature type="domain" description="6-phosphogluconate dehydrogenase NADP-binding" evidence="2">
    <location>
        <begin position="320"/>
        <end position="480"/>
    </location>
</feature>
<dbReference type="AlphaFoldDB" id="A0AAU9L494"/>